<dbReference type="Pfam" id="PF00850">
    <property type="entry name" value="Hist_deacetyl"/>
    <property type="match status" value="1"/>
</dbReference>
<dbReference type="EMBL" id="CP036279">
    <property type="protein sequence ID" value="QDU60803.1"/>
    <property type="molecule type" value="Genomic_DNA"/>
</dbReference>
<comment type="similarity">
    <text evidence="1">Belongs to the histone deacetylase family.</text>
</comment>
<reference evidence="3 4" key="1">
    <citation type="submission" date="2019-02" db="EMBL/GenBank/DDBJ databases">
        <title>Deep-cultivation of Planctomycetes and their phenomic and genomic characterization uncovers novel biology.</title>
        <authorList>
            <person name="Wiegand S."/>
            <person name="Jogler M."/>
            <person name="Boedeker C."/>
            <person name="Pinto D."/>
            <person name="Vollmers J."/>
            <person name="Rivas-Marin E."/>
            <person name="Kohn T."/>
            <person name="Peeters S.H."/>
            <person name="Heuer A."/>
            <person name="Rast P."/>
            <person name="Oberbeckmann S."/>
            <person name="Bunk B."/>
            <person name="Jeske O."/>
            <person name="Meyerdierks A."/>
            <person name="Storesund J.E."/>
            <person name="Kallscheuer N."/>
            <person name="Luecker S."/>
            <person name="Lage O.M."/>
            <person name="Pohl T."/>
            <person name="Merkel B.J."/>
            <person name="Hornburger P."/>
            <person name="Mueller R.-W."/>
            <person name="Bruemmer F."/>
            <person name="Labrenz M."/>
            <person name="Spormann A.M."/>
            <person name="Op den Camp H."/>
            <person name="Overmann J."/>
            <person name="Amann R."/>
            <person name="Jetten M.S.M."/>
            <person name="Mascher T."/>
            <person name="Medema M.H."/>
            <person name="Devos D.P."/>
            <person name="Kaster A.-K."/>
            <person name="Ovreas L."/>
            <person name="Rohde M."/>
            <person name="Galperin M.Y."/>
            <person name="Jogler C."/>
        </authorList>
    </citation>
    <scope>NUCLEOTIDE SEQUENCE [LARGE SCALE GENOMIC DNA]</scope>
    <source>
        <strain evidence="3 4">Pan216</strain>
    </source>
</reference>
<dbReference type="InterPro" id="IPR023801">
    <property type="entry name" value="His_deacetylse_dom"/>
</dbReference>
<organism evidence="3 4">
    <name type="scientific">Kolteria novifilia</name>
    <dbReference type="NCBI Taxonomy" id="2527975"/>
    <lineage>
        <taxon>Bacteria</taxon>
        <taxon>Pseudomonadati</taxon>
        <taxon>Planctomycetota</taxon>
        <taxon>Planctomycetia</taxon>
        <taxon>Kolteriales</taxon>
        <taxon>Kolteriaceae</taxon>
        <taxon>Kolteria</taxon>
    </lineage>
</organism>
<dbReference type="SUPFAM" id="SSF52768">
    <property type="entry name" value="Arginase/deacetylase"/>
    <property type="match status" value="1"/>
</dbReference>
<dbReference type="PANTHER" id="PTHR10625:SF10">
    <property type="entry name" value="HISTONE DEACETYLASE HDAC1"/>
    <property type="match status" value="1"/>
</dbReference>
<keyword evidence="3" id="KW-0378">Hydrolase</keyword>
<dbReference type="PRINTS" id="PR01270">
    <property type="entry name" value="HDASUPER"/>
</dbReference>
<dbReference type="KEGG" id="knv:Pan216_16550"/>
<protein>
    <submittedName>
        <fullName evidence="3">Histone deacetylase-like amidohydrolase</fullName>
        <ecNumber evidence="3">3.5.1.-</ecNumber>
    </submittedName>
</protein>
<dbReference type="CDD" id="cd09992">
    <property type="entry name" value="HDAC_classII"/>
    <property type="match status" value="1"/>
</dbReference>
<evidence type="ECO:0000259" key="2">
    <source>
        <dbReference type="Pfam" id="PF00850"/>
    </source>
</evidence>
<dbReference type="GO" id="GO:0004407">
    <property type="term" value="F:histone deacetylase activity"/>
    <property type="evidence" value="ECO:0007669"/>
    <property type="project" value="TreeGrafter"/>
</dbReference>
<dbReference type="AlphaFoldDB" id="A0A518B1E3"/>
<dbReference type="InterPro" id="IPR000286">
    <property type="entry name" value="HDACs"/>
</dbReference>
<dbReference type="GO" id="GO:0040029">
    <property type="term" value="P:epigenetic regulation of gene expression"/>
    <property type="evidence" value="ECO:0007669"/>
    <property type="project" value="TreeGrafter"/>
</dbReference>
<dbReference type="EC" id="3.5.1.-" evidence="3"/>
<name>A0A518B1E3_9BACT</name>
<dbReference type="InterPro" id="IPR037138">
    <property type="entry name" value="His_deacetylse_dom_sf"/>
</dbReference>
<gene>
    <name evidence="3" type="primary">hdaH</name>
    <name evidence="3" type="ORF">Pan216_16550</name>
</gene>
<dbReference type="Gene3D" id="3.40.800.20">
    <property type="entry name" value="Histone deacetylase domain"/>
    <property type="match status" value="1"/>
</dbReference>
<evidence type="ECO:0000313" key="4">
    <source>
        <dbReference type="Proteomes" id="UP000317093"/>
    </source>
</evidence>
<sequence length="313" mass="34538">MTFLYYSSLFQQHETGAHHPERPARVRGVWQRLEDAGLTEQCTLTRAAPLTHSDVTQVHDEDVVHRLEQMAARGGGQLDADTVMSERSLEAALLAAGSAVSAVDAVLTGHDTNAFCLIRPPGHHATPHHSMGFCLVNNVALAAQRALDHHQLDRILIVDWDVHHGNGTQDVFYEEPRVTFFSSHRFPFYPGTGRMTETGRGDGLGTTFNLPVAYGTPVERYLDRFRSMLDDAVTRCRPDLVLVSAGFDAHRDDPIGSLDLETEHFGALSRLVNEVAREYCQGRLVSLLEGGYNVEALADSVVVHVKELLQPAP</sequence>
<dbReference type="PANTHER" id="PTHR10625">
    <property type="entry name" value="HISTONE DEACETYLASE HDAC1-RELATED"/>
    <property type="match status" value="1"/>
</dbReference>
<accession>A0A518B1E3</accession>
<dbReference type="InterPro" id="IPR023696">
    <property type="entry name" value="Ureohydrolase_dom_sf"/>
</dbReference>
<keyword evidence="4" id="KW-1185">Reference proteome</keyword>
<dbReference type="GO" id="GO:0016787">
    <property type="term" value="F:hydrolase activity"/>
    <property type="evidence" value="ECO:0007669"/>
    <property type="project" value="UniProtKB-KW"/>
</dbReference>
<evidence type="ECO:0000313" key="3">
    <source>
        <dbReference type="EMBL" id="QDU60803.1"/>
    </source>
</evidence>
<proteinExistence type="inferred from homology"/>
<feature type="domain" description="Histone deacetylase" evidence="2">
    <location>
        <begin position="19"/>
        <end position="307"/>
    </location>
</feature>
<evidence type="ECO:0000256" key="1">
    <source>
        <dbReference type="ARBA" id="ARBA00005947"/>
    </source>
</evidence>
<dbReference type="OrthoDB" id="9808367at2"/>
<dbReference type="Proteomes" id="UP000317093">
    <property type="component" value="Chromosome"/>
</dbReference>